<evidence type="ECO:0000259" key="1">
    <source>
        <dbReference type="Pfam" id="PF00561"/>
    </source>
</evidence>
<dbReference type="PANTHER" id="PTHR43798:SF33">
    <property type="entry name" value="HYDROLASE, PUTATIVE (AFU_ORTHOLOGUE AFUA_2G14860)-RELATED"/>
    <property type="match status" value="1"/>
</dbReference>
<dbReference type="InterPro" id="IPR000073">
    <property type="entry name" value="AB_hydrolase_1"/>
</dbReference>
<keyword evidence="3" id="KW-1185">Reference proteome</keyword>
<dbReference type="OrthoDB" id="7267294at2"/>
<keyword evidence="2" id="KW-0378">Hydrolase</keyword>
<dbReference type="AlphaFoldDB" id="A0A347UJA0"/>
<dbReference type="Proteomes" id="UP000261704">
    <property type="component" value="Chromosome"/>
</dbReference>
<dbReference type="RefSeq" id="WP_118943582.1">
    <property type="nucleotide sequence ID" value="NZ_CP032125.1"/>
</dbReference>
<dbReference type="GO" id="GO:0016787">
    <property type="term" value="F:hydrolase activity"/>
    <property type="evidence" value="ECO:0007669"/>
    <property type="project" value="UniProtKB-KW"/>
</dbReference>
<dbReference type="PANTHER" id="PTHR43798">
    <property type="entry name" value="MONOACYLGLYCEROL LIPASE"/>
    <property type="match status" value="1"/>
</dbReference>
<dbReference type="Gene3D" id="3.40.50.1820">
    <property type="entry name" value="alpha/beta hydrolase"/>
    <property type="match status" value="1"/>
</dbReference>
<accession>A0A347UJA0</accession>
<dbReference type="KEGG" id="pamo:BAR1_13925"/>
<proteinExistence type="predicted"/>
<evidence type="ECO:0000313" key="3">
    <source>
        <dbReference type="Proteomes" id="UP000261704"/>
    </source>
</evidence>
<dbReference type="InterPro" id="IPR050266">
    <property type="entry name" value="AB_hydrolase_sf"/>
</dbReference>
<dbReference type="SUPFAM" id="SSF53474">
    <property type="entry name" value="alpha/beta-Hydrolases"/>
    <property type="match status" value="1"/>
</dbReference>
<dbReference type="EMBL" id="CP032125">
    <property type="protein sequence ID" value="AXX98928.1"/>
    <property type="molecule type" value="Genomic_DNA"/>
</dbReference>
<evidence type="ECO:0000313" key="2">
    <source>
        <dbReference type="EMBL" id="AXX98928.1"/>
    </source>
</evidence>
<organism evidence="2 3">
    <name type="scientific">Profundibacter amoris</name>
    <dbReference type="NCBI Taxonomy" id="2171755"/>
    <lineage>
        <taxon>Bacteria</taxon>
        <taxon>Pseudomonadati</taxon>
        <taxon>Pseudomonadota</taxon>
        <taxon>Alphaproteobacteria</taxon>
        <taxon>Rhodobacterales</taxon>
        <taxon>Paracoccaceae</taxon>
        <taxon>Profundibacter</taxon>
    </lineage>
</organism>
<dbReference type="InterPro" id="IPR029058">
    <property type="entry name" value="AB_hydrolase_fold"/>
</dbReference>
<gene>
    <name evidence="2" type="ORF">BAR1_13925</name>
</gene>
<dbReference type="GO" id="GO:0016020">
    <property type="term" value="C:membrane"/>
    <property type="evidence" value="ECO:0007669"/>
    <property type="project" value="TreeGrafter"/>
</dbReference>
<dbReference type="Pfam" id="PF00561">
    <property type="entry name" value="Abhydrolase_1"/>
    <property type="match status" value="1"/>
</dbReference>
<dbReference type="PRINTS" id="PR00111">
    <property type="entry name" value="ABHYDROLASE"/>
</dbReference>
<sequence>MKPLFIEPANARLRYHDLAGEGAPCIFIHGLGCAASCDYPQVASDPTLAGRRMLLVDLLGSGFSDQPEDFSYSIRDQAQTIVALIEHIGVGSVDIFGHSMGGAIAIEAARLLGDQVQHLVLSEPNLDAGGGYYSRKISGMAEADYVAKGHNDLVEASRLDGSGIWAASLLASAPFAVHRGAVSLLAGGNPEWREMLYSMPVSKVVIFGSQSLPDNDTEELPLNGVHVGVVPDAGHMMAWENPSGLAHAIREATL</sequence>
<reference evidence="2 3" key="1">
    <citation type="submission" date="2018-09" db="EMBL/GenBank/DDBJ databases">
        <title>Profundibacter amoris BAR1 gen. nov., sp. nov., a new member of the Roseobacter clade isolated at Lokis Castle Vent Field on the Arctic Mid-Oceanic Ridge.</title>
        <authorList>
            <person name="Le Moine Bauer S."/>
            <person name="Sjoeberg A.G."/>
            <person name="L'Haridon S."/>
            <person name="Stokke R."/>
            <person name="Roalkvam I."/>
            <person name="Steen I.H."/>
            <person name="Dahle H."/>
        </authorList>
    </citation>
    <scope>NUCLEOTIDE SEQUENCE [LARGE SCALE GENOMIC DNA]</scope>
    <source>
        <strain evidence="2 3">BAR1</strain>
    </source>
</reference>
<name>A0A347UJA0_9RHOB</name>
<feature type="domain" description="AB hydrolase-1" evidence="1">
    <location>
        <begin position="26"/>
        <end position="124"/>
    </location>
</feature>
<protein>
    <submittedName>
        <fullName evidence="2">Alpha/beta hydrolase</fullName>
    </submittedName>
</protein>